<sequence length="111" mass="12524">MREPRRLFGCFSLGLLILLWLPSLLVAIKHFRGGSIGYEVLDFSDPSSYLIRFTVITGWRLGRGPCGPKCSVGDIGRSTDTQRHLMTTSNPEYFGSWTLEVTISPCLDVWR</sequence>
<keyword evidence="1" id="KW-0732">Signal</keyword>
<feature type="signal peptide" evidence="1">
    <location>
        <begin position="1"/>
        <end position="27"/>
    </location>
</feature>
<reference evidence="3" key="1">
    <citation type="submission" date="2025-08" db="UniProtKB">
        <authorList>
            <consortium name="RefSeq"/>
        </authorList>
    </citation>
    <scope>IDENTIFICATION</scope>
</reference>
<feature type="chain" id="PRO_5047472381" evidence="1">
    <location>
        <begin position="28"/>
        <end position="111"/>
    </location>
</feature>
<dbReference type="RefSeq" id="XP_012942777.1">
    <property type="nucleotide sequence ID" value="XM_013087323.2"/>
</dbReference>
<protein>
    <submittedName>
        <fullName evidence="3">Uncharacterized protein LOC106012939</fullName>
    </submittedName>
</protein>
<evidence type="ECO:0000313" key="2">
    <source>
        <dbReference type="Proteomes" id="UP000694888"/>
    </source>
</evidence>
<proteinExistence type="predicted"/>
<name>A0ABM1A8C6_APLCA</name>
<evidence type="ECO:0000313" key="3">
    <source>
        <dbReference type="RefSeq" id="XP_012942777.1"/>
    </source>
</evidence>
<gene>
    <name evidence="3" type="primary">LOC106012939</name>
</gene>
<accession>A0ABM1A8C6</accession>
<dbReference type="GeneID" id="106012939"/>
<organism evidence="2 3">
    <name type="scientific">Aplysia californica</name>
    <name type="common">California sea hare</name>
    <dbReference type="NCBI Taxonomy" id="6500"/>
    <lineage>
        <taxon>Eukaryota</taxon>
        <taxon>Metazoa</taxon>
        <taxon>Spiralia</taxon>
        <taxon>Lophotrochozoa</taxon>
        <taxon>Mollusca</taxon>
        <taxon>Gastropoda</taxon>
        <taxon>Heterobranchia</taxon>
        <taxon>Euthyneura</taxon>
        <taxon>Tectipleura</taxon>
        <taxon>Aplysiida</taxon>
        <taxon>Aplysioidea</taxon>
        <taxon>Aplysiidae</taxon>
        <taxon>Aplysia</taxon>
    </lineage>
</organism>
<keyword evidence="2" id="KW-1185">Reference proteome</keyword>
<evidence type="ECO:0000256" key="1">
    <source>
        <dbReference type="SAM" id="SignalP"/>
    </source>
</evidence>
<dbReference type="Proteomes" id="UP000694888">
    <property type="component" value="Unplaced"/>
</dbReference>